<comment type="similarity">
    <text evidence="2">Belongs to the PDCD4 family.</text>
</comment>
<protein>
    <recommendedName>
        <fullName evidence="7">MI domain-containing protein</fullName>
    </recommendedName>
</protein>
<dbReference type="Gene3D" id="1.25.40.180">
    <property type="match status" value="2"/>
</dbReference>
<accession>A0A7S2R8I9</accession>
<dbReference type="InterPro" id="IPR003891">
    <property type="entry name" value="Initiation_fac_eIF4g_MI"/>
</dbReference>
<dbReference type="InterPro" id="IPR016024">
    <property type="entry name" value="ARM-type_fold"/>
</dbReference>
<dbReference type="PROSITE" id="PS51366">
    <property type="entry name" value="MI"/>
    <property type="match status" value="2"/>
</dbReference>
<organism evidence="8">
    <name type="scientific">Mucochytrium quahogii</name>
    <dbReference type="NCBI Taxonomy" id="96639"/>
    <lineage>
        <taxon>Eukaryota</taxon>
        <taxon>Sar</taxon>
        <taxon>Stramenopiles</taxon>
        <taxon>Bigyra</taxon>
        <taxon>Labyrinthulomycetes</taxon>
        <taxon>Thraustochytrida</taxon>
        <taxon>Thraustochytriidae</taxon>
        <taxon>Mucochytrium</taxon>
    </lineage>
</organism>
<evidence type="ECO:0000256" key="6">
    <source>
        <dbReference type="SAM" id="MobiDB-lite"/>
    </source>
</evidence>
<evidence type="ECO:0000256" key="5">
    <source>
        <dbReference type="ARBA" id="ARBA00023242"/>
    </source>
</evidence>
<gene>
    <name evidence="8" type="ORF">QSP1433_LOCUS768</name>
</gene>
<feature type="compositionally biased region" description="Polar residues" evidence="6">
    <location>
        <begin position="18"/>
        <end position="28"/>
    </location>
</feature>
<keyword evidence="4" id="KW-0677">Repeat</keyword>
<feature type="compositionally biased region" description="Low complexity" evidence="6">
    <location>
        <begin position="36"/>
        <end position="48"/>
    </location>
</feature>
<feature type="domain" description="MI" evidence="7">
    <location>
        <begin position="344"/>
        <end position="466"/>
    </location>
</feature>
<keyword evidence="3" id="KW-0963">Cytoplasm</keyword>
<dbReference type="AlphaFoldDB" id="A0A7S2R8I9"/>
<feature type="domain" description="MI" evidence="7">
    <location>
        <begin position="184"/>
        <end position="306"/>
    </location>
</feature>
<name>A0A7S2R8I9_9STRA</name>
<evidence type="ECO:0000259" key="7">
    <source>
        <dbReference type="PROSITE" id="PS51366"/>
    </source>
</evidence>
<feature type="region of interest" description="Disordered" evidence="6">
    <location>
        <begin position="79"/>
        <end position="98"/>
    </location>
</feature>
<dbReference type="SMART" id="SM00544">
    <property type="entry name" value="MA3"/>
    <property type="match status" value="2"/>
</dbReference>
<keyword evidence="5" id="KW-0539">Nucleus</keyword>
<dbReference type="PANTHER" id="PTHR12626:SF0">
    <property type="entry name" value="PROGRAMMED CELL DEATH PROTEIN 4"/>
    <property type="match status" value="1"/>
</dbReference>
<feature type="region of interest" description="Disordered" evidence="6">
    <location>
        <begin position="15"/>
        <end position="74"/>
    </location>
</feature>
<evidence type="ECO:0000256" key="4">
    <source>
        <dbReference type="ARBA" id="ARBA00022737"/>
    </source>
</evidence>
<evidence type="ECO:0000256" key="3">
    <source>
        <dbReference type="ARBA" id="ARBA00022490"/>
    </source>
</evidence>
<proteinExistence type="inferred from homology"/>
<evidence type="ECO:0000313" key="8">
    <source>
        <dbReference type="EMBL" id="CAD9663744.1"/>
    </source>
</evidence>
<dbReference type="EMBL" id="HBHK01001295">
    <property type="protein sequence ID" value="CAD9663744.1"/>
    <property type="molecule type" value="Transcribed_RNA"/>
</dbReference>
<dbReference type="PANTHER" id="PTHR12626">
    <property type="entry name" value="PROGRAMMED CELL DEATH 4"/>
    <property type="match status" value="1"/>
</dbReference>
<dbReference type="Pfam" id="PF02847">
    <property type="entry name" value="MA3"/>
    <property type="match status" value="2"/>
</dbReference>
<sequence>MDGKGSYNQVYRKVGSGKWSTANSTSGGQDIGNATKAAALKSRANRAAKLSDHGKPSGSGGSSGPANNSHRLDRSCLKGKRGWAKKGGGGHGKFTWGMPGDEMMMDKLSKQDPNYDSADENDGNVIFSVLDHHERMAKKAGISLDGFQGGGHLFGSPSKLTAGVDGHPPSALSPRLPPKIPFSEFKKKVVVLVDEFLTSEDVDELTDSLRELRSPMLHYEFVRRAITLAMERNSRERELISVALSELHGGRVLSSEQCGKGFERLFEIVDDIRLDIPSAKKYIAQFLARAVADEILPPSFLSDPLNEQMGGSMVDQAKVLLSIKHGLVRLEHVWGATSRSSIKELKNEIKMLLEEFLNSSDLDEACGCVKNLNVPHFHHEVVKRAVVLSLDCREREQGMMSSLLAELSAREIVSEKQMETGFNRLFSSLTDLELDSPGAARIVGVFLDQAVKDGCLSRQSAIAIRKNAPSLTK</sequence>
<dbReference type="GO" id="GO:0045892">
    <property type="term" value="P:negative regulation of DNA-templated transcription"/>
    <property type="evidence" value="ECO:0007669"/>
    <property type="project" value="InterPro"/>
</dbReference>
<evidence type="ECO:0000256" key="1">
    <source>
        <dbReference type="ARBA" id="ARBA00004496"/>
    </source>
</evidence>
<evidence type="ECO:0000256" key="2">
    <source>
        <dbReference type="ARBA" id="ARBA00005497"/>
    </source>
</evidence>
<dbReference type="GO" id="GO:0005737">
    <property type="term" value="C:cytoplasm"/>
    <property type="evidence" value="ECO:0007669"/>
    <property type="project" value="UniProtKB-SubCell"/>
</dbReference>
<comment type="subcellular location">
    <subcellularLocation>
        <location evidence="1">Cytoplasm</location>
    </subcellularLocation>
</comment>
<reference evidence="8" key="1">
    <citation type="submission" date="2021-01" db="EMBL/GenBank/DDBJ databases">
        <authorList>
            <person name="Corre E."/>
            <person name="Pelletier E."/>
            <person name="Niang G."/>
            <person name="Scheremetjew M."/>
            <person name="Finn R."/>
            <person name="Kale V."/>
            <person name="Holt S."/>
            <person name="Cochrane G."/>
            <person name="Meng A."/>
            <person name="Brown T."/>
            <person name="Cohen L."/>
        </authorList>
    </citation>
    <scope>NUCLEOTIDE SEQUENCE</scope>
    <source>
        <strain evidence="8">NY070348D</strain>
    </source>
</reference>
<dbReference type="InterPro" id="IPR039778">
    <property type="entry name" value="PDCD4"/>
</dbReference>
<dbReference type="SUPFAM" id="SSF48371">
    <property type="entry name" value="ARM repeat"/>
    <property type="match status" value="2"/>
</dbReference>